<dbReference type="CDD" id="cd00077">
    <property type="entry name" value="HDc"/>
    <property type="match status" value="1"/>
</dbReference>
<dbReference type="NCBIfam" id="TIGR00277">
    <property type="entry name" value="HDIG"/>
    <property type="match status" value="1"/>
</dbReference>
<name>A0A0P6X514_9CHLR</name>
<dbReference type="OrthoDB" id="9801160at2"/>
<evidence type="ECO:0000313" key="2">
    <source>
        <dbReference type="EMBL" id="KPL69949.1"/>
    </source>
</evidence>
<proteinExistence type="predicted"/>
<protein>
    <submittedName>
        <fullName evidence="2">HAD family hydrolase</fullName>
    </submittedName>
</protein>
<keyword evidence="2" id="KW-0378">Hydrolase</keyword>
<evidence type="ECO:0000313" key="3">
    <source>
        <dbReference type="Proteomes" id="UP000050430"/>
    </source>
</evidence>
<dbReference type="Proteomes" id="UP000050430">
    <property type="component" value="Unassembled WGS sequence"/>
</dbReference>
<dbReference type="SUPFAM" id="SSF109604">
    <property type="entry name" value="HD-domain/PDEase-like"/>
    <property type="match status" value="1"/>
</dbReference>
<dbReference type="GO" id="GO:0016787">
    <property type="term" value="F:hydrolase activity"/>
    <property type="evidence" value="ECO:0007669"/>
    <property type="project" value="UniProtKB-KW"/>
</dbReference>
<dbReference type="Gene3D" id="1.10.3210.10">
    <property type="entry name" value="Hypothetical protein af1432"/>
    <property type="match status" value="1"/>
</dbReference>
<keyword evidence="3" id="KW-1185">Reference proteome</keyword>
<comment type="caution">
    <text evidence="2">The sequence shown here is derived from an EMBL/GenBank/DDBJ whole genome shotgun (WGS) entry which is preliminary data.</text>
</comment>
<dbReference type="InterPro" id="IPR006674">
    <property type="entry name" value="HD_domain"/>
</dbReference>
<gene>
    <name evidence="2" type="ORF">ADM99_16620</name>
</gene>
<dbReference type="PANTHER" id="PTHR38659:SF2">
    <property type="entry name" value="HDIG DOMAIN PROTEIN"/>
    <property type="match status" value="1"/>
</dbReference>
<reference evidence="2 3" key="1">
    <citation type="submission" date="2015-07" db="EMBL/GenBank/DDBJ databases">
        <title>Genome sequence of Leptolinea tardivitalis DSM 16556.</title>
        <authorList>
            <person name="Hemp J."/>
            <person name="Ward L.M."/>
            <person name="Pace L.A."/>
            <person name="Fischer W.W."/>
        </authorList>
    </citation>
    <scope>NUCLEOTIDE SEQUENCE [LARGE SCALE GENOMIC DNA]</scope>
    <source>
        <strain evidence="2 3">YMTK-2</strain>
    </source>
</reference>
<dbReference type="AlphaFoldDB" id="A0A0P6X514"/>
<dbReference type="RefSeq" id="WP_062420872.1">
    <property type="nucleotide sequence ID" value="NZ_BBYA01000006.1"/>
</dbReference>
<feature type="domain" description="HD" evidence="1">
    <location>
        <begin position="21"/>
        <end position="110"/>
    </location>
</feature>
<dbReference type="Pfam" id="PF01966">
    <property type="entry name" value="HD"/>
    <property type="match status" value="1"/>
</dbReference>
<dbReference type="STRING" id="229920.ADM99_16620"/>
<dbReference type="InterPro" id="IPR003607">
    <property type="entry name" value="HD/PDEase_dom"/>
</dbReference>
<dbReference type="EMBL" id="LGCK01000015">
    <property type="protein sequence ID" value="KPL69949.1"/>
    <property type="molecule type" value="Genomic_DNA"/>
</dbReference>
<accession>A0A0P6X514</accession>
<dbReference type="PANTHER" id="PTHR38659">
    <property type="entry name" value="METAL-DEPENDENT PHOSPHOHYDROLASE"/>
    <property type="match status" value="1"/>
</dbReference>
<dbReference type="InterPro" id="IPR006675">
    <property type="entry name" value="HDIG_dom"/>
</dbReference>
<sequence>MTTREEAFQIVTKYVKNNGLINHMLSVEAAMRFYAEKLNADPEKWGVAGLLHDFDWEIHPSLEEHPSAGAPILRELNVPEDIVHAILSHGEGVERITPMELCLAACDELTGLITAVSLVRPSRSLYDLTASSVKKKWKDRAFAAAINREEIAANTQAFGVELWQHVDNVILAMRKIASQLDLEGSLLPDGSPSEK</sequence>
<organism evidence="2 3">
    <name type="scientific">Leptolinea tardivitalis</name>
    <dbReference type="NCBI Taxonomy" id="229920"/>
    <lineage>
        <taxon>Bacteria</taxon>
        <taxon>Bacillati</taxon>
        <taxon>Chloroflexota</taxon>
        <taxon>Anaerolineae</taxon>
        <taxon>Anaerolineales</taxon>
        <taxon>Anaerolineaceae</taxon>
        <taxon>Leptolinea</taxon>
    </lineage>
</organism>
<evidence type="ECO:0000259" key="1">
    <source>
        <dbReference type="Pfam" id="PF01966"/>
    </source>
</evidence>